<evidence type="ECO:0000313" key="1">
    <source>
        <dbReference type="EMBL" id="MDT0274632.1"/>
    </source>
</evidence>
<gene>
    <name evidence="1" type="ORF">RM425_01830</name>
</gene>
<name>A0ABU2K373_9ACTN</name>
<comment type="caution">
    <text evidence="1">The sequence shown here is derived from an EMBL/GenBank/DDBJ whole genome shotgun (WGS) entry which is preliminary data.</text>
</comment>
<organism evidence="1 2">
    <name type="scientific">Blastococcus goldschmidtiae</name>
    <dbReference type="NCBI Taxonomy" id="3075546"/>
    <lineage>
        <taxon>Bacteria</taxon>
        <taxon>Bacillati</taxon>
        <taxon>Actinomycetota</taxon>
        <taxon>Actinomycetes</taxon>
        <taxon>Geodermatophilales</taxon>
        <taxon>Geodermatophilaceae</taxon>
        <taxon>Blastococcus</taxon>
    </lineage>
</organism>
<proteinExistence type="predicted"/>
<dbReference type="Proteomes" id="UP001183222">
    <property type="component" value="Unassembled WGS sequence"/>
</dbReference>
<accession>A0ABU2K373</accession>
<protein>
    <submittedName>
        <fullName evidence="1">Uncharacterized protein</fullName>
    </submittedName>
</protein>
<dbReference type="RefSeq" id="WP_311343475.1">
    <property type="nucleotide sequence ID" value="NZ_JAVREI010000001.1"/>
</dbReference>
<sequence length="76" mass="8525">MRGLARREFCLVLLRRMADVRPDLVAEALPRLDATRAEPARWEGDGVLLLPGGVRTTFVWGLLQRVDQAAMRRAPA</sequence>
<evidence type="ECO:0000313" key="2">
    <source>
        <dbReference type="Proteomes" id="UP001183222"/>
    </source>
</evidence>
<keyword evidence="2" id="KW-1185">Reference proteome</keyword>
<reference evidence="2" key="1">
    <citation type="submission" date="2023-07" db="EMBL/GenBank/DDBJ databases">
        <title>30 novel species of actinomycetes from the DSMZ collection.</title>
        <authorList>
            <person name="Nouioui I."/>
        </authorList>
    </citation>
    <scope>NUCLEOTIDE SEQUENCE [LARGE SCALE GENOMIC DNA]</scope>
    <source>
        <strain evidence="2">DSM 46792</strain>
    </source>
</reference>
<dbReference type="EMBL" id="JAVREI010000001">
    <property type="protein sequence ID" value="MDT0274632.1"/>
    <property type="molecule type" value="Genomic_DNA"/>
</dbReference>